<evidence type="ECO:0000256" key="2">
    <source>
        <dbReference type="ARBA" id="ARBA00022691"/>
    </source>
</evidence>
<protein>
    <submittedName>
        <fullName evidence="7">Radical SAM protein</fullName>
    </submittedName>
</protein>
<proteinExistence type="predicted"/>
<reference evidence="7 8" key="1">
    <citation type="submission" date="2017-09" db="EMBL/GenBank/DDBJ databases">
        <title>Genomics of the genus Arcobacter.</title>
        <authorList>
            <person name="Perez-Cataluna A."/>
            <person name="Figueras M.J."/>
            <person name="Salas-Masso N."/>
        </authorList>
    </citation>
    <scope>NUCLEOTIDE SEQUENCE [LARGE SCALE GENOMIC DNA]</scope>
    <source>
        <strain evidence="7 8">CECT 7386</strain>
    </source>
</reference>
<dbReference type="Proteomes" id="UP000290092">
    <property type="component" value="Unassembled WGS sequence"/>
</dbReference>
<dbReference type="SFLD" id="SFLDS00029">
    <property type="entry name" value="Radical_SAM"/>
    <property type="match status" value="1"/>
</dbReference>
<comment type="caution">
    <text evidence="7">The sequence shown here is derived from an EMBL/GenBank/DDBJ whole genome shotgun (WGS) entry which is preliminary data.</text>
</comment>
<dbReference type="PANTHER" id="PTHR43409:SF4">
    <property type="entry name" value="RADICAL SAM SUPERFAMILY PROTEIN"/>
    <property type="match status" value="1"/>
</dbReference>
<dbReference type="KEGG" id="amyt:AMYT_1016"/>
<dbReference type="InterPro" id="IPR007197">
    <property type="entry name" value="rSAM"/>
</dbReference>
<dbReference type="GO" id="GO:0051536">
    <property type="term" value="F:iron-sulfur cluster binding"/>
    <property type="evidence" value="ECO:0007669"/>
    <property type="project" value="UniProtKB-KW"/>
</dbReference>
<gene>
    <name evidence="7" type="ORF">CP985_02635</name>
</gene>
<dbReference type="EMBL" id="NXID01000005">
    <property type="protein sequence ID" value="RXK16657.1"/>
    <property type="molecule type" value="Genomic_DNA"/>
</dbReference>
<dbReference type="AlphaFoldDB" id="A0AAX2AI03"/>
<dbReference type="RefSeq" id="WP_114841469.1">
    <property type="nucleotide sequence ID" value="NZ_CP031219.1"/>
</dbReference>
<dbReference type="InterPro" id="IPR058240">
    <property type="entry name" value="rSAM_sf"/>
</dbReference>
<keyword evidence="4" id="KW-0408">Iron</keyword>
<evidence type="ECO:0000313" key="7">
    <source>
        <dbReference type="EMBL" id="RXK16657.1"/>
    </source>
</evidence>
<evidence type="ECO:0000256" key="1">
    <source>
        <dbReference type="ARBA" id="ARBA00001966"/>
    </source>
</evidence>
<dbReference type="Gene3D" id="3.80.30.20">
    <property type="entry name" value="tm_1862 like domain"/>
    <property type="match status" value="1"/>
</dbReference>
<evidence type="ECO:0000256" key="3">
    <source>
        <dbReference type="ARBA" id="ARBA00022723"/>
    </source>
</evidence>
<dbReference type="GO" id="GO:0046872">
    <property type="term" value="F:metal ion binding"/>
    <property type="evidence" value="ECO:0007669"/>
    <property type="project" value="UniProtKB-KW"/>
</dbReference>
<dbReference type="SFLD" id="SFLDG01082">
    <property type="entry name" value="B12-binding_domain_containing"/>
    <property type="match status" value="1"/>
</dbReference>
<feature type="domain" description="Radical SAM core" evidence="6">
    <location>
        <begin position="11"/>
        <end position="244"/>
    </location>
</feature>
<evidence type="ECO:0000259" key="6">
    <source>
        <dbReference type="PROSITE" id="PS51918"/>
    </source>
</evidence>
<dbReference type="PANTHER" id="PTHR43409">
    <property type="entry name" value="ANAEROBIC MAGNESIUM-PROTOPORPHYRIN IX MONOMETHYL ESTER CYCLASE-RELATED"/>
    <property type="match status" value="1"/>
</dbReference>
<dbReference type="SFLD" id="SFLDG01095">
    <property type="entry name" value="Uncharacterised_Radical_SAM_Su"/>
    <property type="match status" value="1"/>
</dbReference>
<comment type="cofactor">
    <cofactor evidence="1">
        <name>[4Fe-4S] cluster</name>
        <dbReference type="ChEBI" id="CHEBI:49883"/>
    </cofactor>
</comment>
<dbReference type="InterPro" id="IPR006638">
    <property type="entry name" value="Elp3/MiaA/NifB-like_rSAM"/>
</dbReference>
<keyword evidence="2" id="KW-0949">S-adenosyl-L-methionine</keyword>
<dbReference type="SUPFAM" id="SSF102114">
    <property type="entry name" value="Radical SAM enzymes"/>
    <property type="match status" value="1"/>
</dbReference>
<dbReference type="InterPro" id="IPR023404">
    <property type="entry name" value="rSAM_horseshoe"/>
</dbReference>
<evidence type="ECO:0000256" key="4">
    <source>
        <dbReference type="ARBA" id="ARBA00023004"/>
    </source>
</evidence>
<name>A0AAX2AI03_9BACT</name>
<dbReference type="Pfam" id="PF04055">
    <property type="entry name" value="Radical_SAM"/>
    <property type="match status" value="1"/>
</dbReference>
<dbReference type="CDD" id="cd01335">
    <property type="entry name" value="Radical_SAM"/>
    <property type="match status" value="1"/>
</dbReference>
<keyword evidence="5" id="KW-0411">Iron-sulfur</keyword>
<dbReference type="InterPro" id="IPR051198">
    <property type="entry name" value="BchE-like"/>
</dbReference>
<keyword evidence="3" id="KW-0479">Metal-binding</keyword>
<dbReference type="GO" id="GO:0003824">
    <property type="term" value="F:catalytic activity"/>
    <property type="evidence" value="ECO:0007669"/>
    <property type="project" value="InterPro"/>
</dbReference>
<organism evidence="7 8">
    <name type="scientific">Malaciobacter mytili LMG 24559</name>
    <dbReference type="NCBI Taxonomy" id="1032238"/>
    <lineage>
        <taxon>Bacteria</taxon>
        <taxon>Pseudomonadati</taxon>
        <taxon>Campylobacterota</taxon>
        <taxon>Epsilonproteobacteria</taxon>
        <taxon>Campylobacterales</taxon>
        <taxon>Arcobacteraceae</taxon>
        <taxon>Malaciobacter</taxon>
    </lineage>
</organism>
<dbReference type="PROSITE" id="PS51918">
    <property type="entry name" value="RADICAL_SAM"/>
    <property type="match status" value="1"/>
</dbReference>
<accession>A0AAX2AI03</accession>
<sequence length="293" mass="33292">MFLNYEEPLYRPPAEANSLILQVTFGCSFNNCAFCSMYETKQYKQKDIKTIKKEIESISSYNNTITRVFLADGDALSLKTNILVEILDSLNEAFPNLRRVSIYASAFNLLEKSFEELELLRSKKLSLIYYGIESGSFEVLKKINKPISNEKMIEGLNKASKANIKISATVILGVAGKALSSLHIKKTAELINQTTINYLSTLQLILDSNSYLKYIKNFGVDFEFLDDKEMLEEQKKLLKNLNPTKQIIFRSNHASNSLALAGNLPKDKQRLIKEIEFALTNENTLIPNFLRGF</sequence>
<dbReference type="SMART" id="SM00729">
    <property type="entry name" value="Elp3"/>
    <property type="match status" value="1"/>
</dbReference>
<keyword evidence="8" id="KW-1185">Reference proteome</keyword>
<evidence type="ECO:0000256" key="5">
    <source>
        <dbReference type="ARBA" id="ARBA00023014"/>
    </source>
</evidence>
<evidence type="ECO:0000313" key="8">
    <source>
        <dbReference type="Proteomes" id="UP000290092"/>
    </source>
</evidence>